<dbReference type="RefSeq" id="WP_406777441.1">
    <property type="nucleotide sequence ID" value="NZ_JBEWZF010000001.1"/>
</dbReference>
<keyword evidence="1" id="KW-0812">Transmembrane</keyword>
<proteinExistence type="predicted"/>
<evidence type="ECO:0000256" key="1">
    <source>
        <dbReference type="SAM" id="Phobius"/>
    </source>
</evidence>
<keyword evidence="4" id="KW-1185">Reference proteome</keyword>
<evidence type="ECO:0000313" key="5">
    <source>
        <dbReference type="Proteomes" id="UP001623559"/>
    </source>
</evidence>
<dbReference type="EMBL" id="JBEWZF010000001">
    <property type="protein sequence ID" value="MFL0297511.1"/>
    <property type="molecule type" value="Genomic_DNA"/>
</dbReference>
<name>A0ABW8U2Q6_9BACT</name>
<evidence type="ECO:0000313" key="3">
    <source>
        <dbReference type="EMBL" id="MFL0297511.1"/>
    </source>
</evidence>
<evidence type="ECO:0008006" key="6">
    <source>
        <dbReference type="Google" id="ProtNLM"/>
    </source>
</evidence>
<reference evidence="4 5" key="1">
    <citation type="submission" date="2024-07" db="EMBL/GenBank/DDBJ databases">
        <authorList>
            <person name="Pitt A."/>
            <person name="Hahn M.W."/>
        </authorList>
    </citation>
    <scope>NUCLEOTIDE SEQUENCE [LARGE SCALE GENOMIC DNA]</scope>
    <source>
        <strain evidence="2 5">2-AUSEE-184A6</strain>
        <strain evidence="3 4">2-BAHN-186B</strain>
    </source>
</reference>
<feature type="transmembrane region" description="Helical" evidence="1">
    <location>
        <begin position="21"/>
        <end position="37"/>
    </location>
</feature>
<keyword evidence="1" id="KW-1133">Transmembrane helix</keyword>
<evidence type="ECO:0000313" key="4">
    <source>
        <dbReference type="Proteomes" id="UP001623553"/>
    </source>
</evidence>
<feature type="transmembrane region" description="Helical" evidence="1">
    <location>
        <begin position="117"/>
        <end position="138"/>
    </location>
</feature>
<organism evidence="3 4">
    <name type="scientific">Aquirufa novilacunae</name>
    <dbReference type="NCBI Taxonomy" id="3139305"/>
    <lineage>
        <taxon>Bacteria</taxon>
        <taxon>Pseudomonadati</taxon>
        <taxon>Bacteroidota</taxon>
        <taxon>Cytophagia</taxon>
        <taxon>Cytophagales</taxon>
        <taxon>Flectobacillaceae</taxon>
        <taxon>Aquirufa</taxon>
    </lineage>
</organism>
<feature type="transmembrane region" description="Helical" evidence="1">
    <location>
        <begin position="57"/>
        <end position="78"/>
    </location>
</feature>
<gene>
    <name evidence="3" type="ORF">AAE961_01350</name>
    <name evidence="2" type="ORF">V7S74_03845</name>
</gene>
<comment type="caution">
    <text evidence="3">The sequence shown here is derived from an EMBL/GenBank/DDBJ whole genome shotgun (WGS) entry which is preliminary data.</text>
</comment>
<keyword evidence="1" id="KW-0472">Membrane</keyword>
<sequence length="141" mass="16112">MVTISKTRLHALETAAWMNRAMIALVYIWFGLLKVLGTSPAEGLVTKLFNLTLEPYMGIQTFLVMLGIGECVVGFLWLFPRLTKVAFWVMIAHMFTTFLPVIFLPNETWQSFLTLTLTGQYIIKNVVLLSASWFIYVLTKE</sequence>
<feature type="transmembrane region" description="Helical" evidence="1">
    <location>
        <begin position="85"/>
        <end position="105"/>
    </location>
</feature>
<accession>A0ABW8U2Q6</accession>
<dbReference type="Proteomes" id="UP001623559">
    <property type="component" value="Unassembled WGS sequence"/>
</dbReference>
<dbReference type="EMBL" id="JBEWZG010000001">
    <property type="protein sequence ID" value="MFL0205865.1"/>
    <property type="molecule type" value="Genomic_DNA"/>
</dbReference>
<protein>
    <recommendedName>
        <fullName evidence="6">DoxX family membrane protein</fullName>
    </recommendedName>
</protein>
<dbReference type="Proteomes" id="UP001623553">
    <property type="component" value="Unassembled WGS sequence"/>
</dbReference>
<evidence type="ECO:0000313" key="2">
    <source>
        <dbReference type="EMBL" id="MFL0205865.1"/>
    </source>
</evidence>